<organism evidence="1 2">
    <name type="scientific">Flavobacterium jumunjinense</name>
    <dbReference type="NCBI Taxonomy" id="998845"/>
    <lineage>
        <taxon>Bacteria</taxon>
        <taxon>Pseudomonadati</taxon>
        <taxon>Bacteroidota</taxon>
        <taxon>Flavobacteriia</taxon>
        <taxon>Flavobacteriales</taxon>
        <taxon>Flavobacteriaceae</taxon>
        <taxon>Flavobacterium</taxon>
    </lineage>
</organism>
<keyword evidence="2" id="KW-1185">Reference proteome</keyword>
<name>A0ABV5GQC8_9FLAO</name>
<sequence>MAKGKIIIEGAKAFCSNSTTNNNKGKAVPINITSQKKKLGKNKYFAQNKPIATYLDDTFENFDNGKGFGTCKLPDNKTAPCAGICSIKYKDYYENVDFNKSMKVLLDVSTGTCEGYGQKGTIQFADSGQKGSVSQIDINEADAFAIANTSAIWETASSSSTKTSVSNIEIIKPFREKPKGTKNTYYFIKEPEPLQVFWQNNIQNDSMIHLEACASGDASKISWVLFKGTGIKDKIKTFIGLGTTFNCNLNTLFKDLEEGEYRIEAYGKNAGDDECAIIIEYVKDHVEGITVAGKSTVKNMPVPINISFKANSFSDFSKILNNNKLVDTSPVVSWRVLKEGAVLYNSYSTKDTSLLKVSIANESVRTTPVAVMTFKNAGKYTIEAYTDAQGTNRHTVSLEVKDTYGVNTISHKGSGLLRYNDVLNVSVAKYSVDLLPTNAKVQWYLQKDRVRLNQFETAAIATNPNINKRIDEIVNIDAKAGNNYFGKYVIEAYGKALEASKTPSFNGTDAFSFEVIKNSADKITLPLHVPKGSKVKYDATARIMPLINDEQLVLQLPEGVTNNNDGSLTFTKNGEFKIEASVSGAYTEATKVSSTVKVTTPLLKRALWSYKTGYKRTETGFKEESYGFVEIEGLSNLSLKAKIWLKGDYDSYLAEPEKFLLEEKTIALNDQGKGYFKIATNDEYKKKMEAAIPATTENPTPTYSLIFTIELPENSSGATTLAENLEITHANLIVGTKMYSVLETNEVLQVTNEQKVKSIVFATEDGKNVQQTLTYYGKTHKIWAHTVNMIDEELKIDVLREVPKENMNEDAAGIIVTHEAIETYNAEKVGPDGLLEVSFTLNEDCKIEGQTYDYYIAQVSKKVKDAADPNKESYQLLKSQVIVNDSLPASLAHDTEMEKMGIKAKKADGTPFSPEEMLTLRKKFINYEQGALKVAHTQATPEAVQNNNVFVEIESAEIENNTVTCFCKDNNFYWSSKITCEERKKVLEVCAELWGEDKKVEKASELMSIFHLETANSFSPSKENGKGYVGLVQFNEGSANTIGTTYAKLKAMTFIEQMDYVKKYLQKNKDKLTTLTDFYLQVIKPNAVGNGNNPDYVVFDESISVPDNGIESNLETRKKNIQREPWVTKYGYASNHTFMKEPGEFANKRQAWNYTKQMNVERRGFANGKTTVKEITQVVTEQHYIPGKTETFTGRCKNATNLDLAGRAPWMAFAVQELKTYSGIRQTESPLKERIYTYFDESSMPDGTNKTFWCGSFVNWCFVQVQEYKNTNSIANVAAFDWLPKIEAKKQRDDVDGWPNSEIIKNVDDVFYGAVIVFSHSHVAFICGQSEDGKSFIYLGGNQSDGKPNDGKGKRTISTNPIKKTGIGSEFWIVKPINYNPTNEEKELMVVSTDGKELTKDTTR</sequence>
<proteinExistence type="predicted"/>
<dbReference type="Proteomes" id="UP001589607">
    <property type="component" value="Unassembled WGS sequence"/>
</dbReference>
<evidence type="ECO:0008006" key="3">
    <source>
        <dbReference type="Google" id="ProtNLM"/>
    </source>
</evidence>
<evidence type="ECO:0000313" key="1">
    <source>
        <dbReference type="EMBL" id="MFB9097594.1"/>
    </source>
</evidence>
<reference evidence="1 2" key="1">
    <citation type="submission" date="2024-09" db="EMBL/GenBank/DDBJ databases">
        <authorList>
            <person name="Sun Q."/>
            <person name="Mori K."/>
        </authorList>
    </citation>
    <scope>NUCLEOTIDE SEQUENCE [LARGE SCALE GENOMIC DNA]</scope>
    <source>
        <strain evidence="1 2">CECT 7955</strain>
    </source>
</reference>
<dbReference type="EMBL" id="JBHMEY010000060">
    <property type="protein sequence ID" value="MFB9097594.1"/>
    <property type="molecule type" value="Genomic_DNA"/>
</dbReference>
<protein>
    <recommendedName>
        <fullName evidence="3">TIGR02594 family protein</fullName>
    </recommendedName>
</protein>
<dbReference type="RefSeq" id="WP_236455374.1">
    <property type="nucleotide sequence ID" value="NZ_CBCSGE010000004.1"/>
</dbReference>
<comment type="caution">
    <text evidence="1">The sequence shown here is derived from an EMBL/GenBank/DDBJ whole genome shotgun (WGS) entry which is preliminary data.</text>
</comment>
<accession>A0ABV5GQC8</accession>
<gene>
    <name evidence="1" type="ORF">ACFFVF_13815</name>
</gene>
<evidence type="ECO:0000313" key="2">
    <source>
        <dbReference type="Proteomes" id="UP001589607"/>
    </source>
</evidence>